<dbReference type="EMBL" id="BJKP01000003">
    <property type="protein sequence ID" value="GEA25957.1"/>
    <property type="molecule type" value="Genomic_DNA"/>
</dbReference>
<evidence type="ECO:0000313" key="2">
    <source>
        <dbReference type="EMBL" id="GEA25957.1"/>
    </source>
</evidence>
<name>A0A5J4F4E8_MICAE</name>
<sequence>MPNVNCIHKSIFLKLISFSSPLLTCTGLALSQNSWIPIRQDRDVKIMLDSSSLDLVEIQKISFGRGVTYYGNSKTFLKYDTYSFSNKKQQWFQKEWITDCKHWATITSVQVFDKDMQKLKSSNDDYGVNMVDQYTQRGFGSDLIRAYFLGYKKAWNMVCEK</sequence>
<dbReference type="Proteomes" id="UP000376575">
    <property type="component" value="Unassembled WGS sequence"/>
</dbReference>
<protein>
    <recommendedName>
        <fullName evidence="4">Lipoprotein</fullName>
    </recommendedName>
</protein>
<dbReference type="AlphaFoldDB" id="A0A5J4F4E8"/>
<feature type="signal peptide" evidence="1">
    <location>
        <begin position="1"/>
        <end position="24"/>
    </location>
</feature>
<organism evidence="2 3">
    <name type="scientific">Microcystis aeruginosa NIES-4325</name>
    <dbReference type="NCBI Taxonomy" id="2569534"/>
    <lineage>
        <taxon>Bacteria</taxon>
        <taxon>Bacillati</taxon>
        <taxon>Cyanobacteriota</taxon>
        <taxon>Cyanophyceae</taxon>
        <taxon>Oscillatoriophycideae</taxon>
        <taxon>Chroococcales</taxon>
        <taxon>Microcystaceae</taxon>
        <taxon>Microcystis</taxon>
    </lineage>
</organism>
<gene>
    <name evidence="2" type="ORF">MiAbW_00496</name>
</gene>
<accession>A0A5J4F4E8</accession>
<feature type="chain" id="PRO_5023868818" description="Lipoprotein" evidence="1">
    <location>
        <begin position="25"/>
        <end position="161"/>
    </location>
</feature>
<dbReference type="RefSeq" id="WP_151694796.1">
    <property type="nucleotide sequence ID" value="NZ_BJKP01000003.1"/>
</dbReference>
<comment type="caution">
    <text evidence="2">The sequence shown here is derived from an EMBL/GenBank/DDBJ whole genome shotgun (WGS) entry which is preliminary data.</text>
</comment>
<evidence type="ECO:0000256" key="1">
    <source>
        <dbReference type="SAM" id="SignalP"/>
    </source>
</evidence>
<evidence type="ECO:0000313" key="3">
    <source>
        <dbReference type="Proteomes" id="UP000376575"/>
    </source>
</evidence>
<keyword evidence="1" id="KW-0732">Signal</keyword>
<evidence type="ECO:0008006" key="4">
    <source>
        <dbReference type="Google" id="ProtNLM"/>
    </source>
</evidence>
<proteinExistence type="predicted"/>
<reference evidence="2 3" key="1">
    <citation type="journal article" date="2019" name="FEMS Microbiol. Lett.">
        <title>A novel salt-tolerant genotype illuminates the sucrose gene evolution in freshwater bloom-forming cyanobacterium Microcystis aeruginosa.</title>
        <authorList>
            <person name="Tanabe Y."/>
            <person name="Yamaguchi H."/>
            <person name="Sano T."/>
            <person name="Kawachi M."/>
        </authorList>
    </citation>
    <scope>NUCLEOTIDE SEQUENCE [LARGE SCALE GENOMIC DNA]</scope>
    <source>
        <strain evidence="2 3">NIES-4325</strain>
    </source>
</reference>